<dbReference type="GO" id="GO:0003838">
    <property type="term" value="F:sterol 24-C-methyltransferase activity"/>
    <property type="evidence" value="ECO:0007669"/>
    <property type="project" value="TreeGrafter"/>
</dbReference>
<protein>
    <submittedName>
        <fullName evidence="4">SAM-dependent methyltransferase</fullName>
    </submittedName>
</protein>
<dbReference type="GO" id="GO:0016126">
    <property type="term" value="P:sterol biosynthetic process"/>
    <property type="evidence" value="ECO:0007669"/>
    <property type="project" value="TreeGrafter"/>
</dbReference>
<dbReference type="AlphaFoldDB" id="A0A1E3REG3"/>
<dbReference type="Pfam" id="PF08241">
    <property type="entry name" value="Methyltransf_11"/>
    <property type="match status" value="1"/>
</dbReference>
<reference evidence="5" key="1">
    <citation type="submission" date="2016-09" db="EMBL/GenBank/DDBJ databases">
        <authorList>
            <person name="Greninger A.L."/>
            <person name="Jerome K.R."/>
            <person name="Mcnair B."/>
            <person name="Wallis C."/>
            <person name="Fang F."/>
        </authorList>
    </citation>
    <scope>NUCLEOTIDE SEQUENCE [LARGE SCALE GENOMIC DNA]</scope>
    <source>
        <strain evidence="5">M6</strain>
    </source>
</reference>
<evidence type="ECO:0000313" key="5">
    <source>
        <dbReference type="Proteomes" id="UP000094053"/>
    </source>
</evidence>
<organism evidence="4 5">
    <name type="scientific">Mycolicibacterium flavescens</name>
    <name type="common">Mycobacterium flavescens</name>
    <dbReference type="NCBI Taxonomy" id="1776"/>
    <lineage>
        <taxon>Bacteria</taxon>
        <taxon>Bacillati</taxon>
        <taxon>Actinomycetota</taxon>
        <taxon>Actinomycetes</taxon>
        <taxon>Mycobacteriales</taxon>
        <taxon>Mycobacteriaceae</taxon>
        <taxon>Mycolicibacterium</taxon>
    </lineage>
</organism>
<evidence type="ECO:0000256" key="2">
    <source>
        <dbReference type="ARBA" id="ARBA00022679"/>
    </source>
</evidence>
<dbReference type="SUPFAM" id="SSF53335">
    <property type="entry name" value="S-adenosyl-L-methionine-dependent methyltransferases"/>
    <property type="match status" value="1"/>
</dbReference>
<evidence type="ECO:0000256" key="1">
    <source>
        <dbReference type="ARBA" id="ARBA00022603"/>
    </source>
</evidence>
<dbReference type="InterPro" id="IPR054877">
    <property type="entry name" value="PthPhpthDimycoMt"/>
</dbReference>
<comment type="caution">
    <text evidence="4">The sequence shown here is derived from an EMBL/GenBank/DDBJ whole genome shotgun (WGS) entry which is preliminary data.</text>
</comment>
<keyword evidence="1 4" id="KW-0489">Methyltransferase</keyword>
<keyword evidence="5" id="KW-1185">Reference proteome</keyword>
<dbReference type="STRING" id="1776.BHQ18_20325"/>
<evidence type="ECO:0000313" key="4">
    <source>
        <dbReference type="EMBL" id="ODQ88260.1"/>
    </source>
</evidence>
<dbReference type="CDD" id="cd02440">
    <property type="entry name" value="AdoMet_MTases"/>
    <property type="match status" value="1"/>
</dbReference>
<accession>A0A1E3REG3</accession>
<name>A0A1E3REG3_MYCFV</name>
<proteinExistence type="predicted"/>
<dbReference type="GO" id="GO:0032259">
    <property type="term" value="P:methylation"/>
    <property type="evidence" value="ECO:0007669"/>
    <property type="project" value="UniProtKB-KW"/>
</dbReference>
<feature type="domain" description="Methyltransferase type 11" evidence="3">
    <location>
        <begin position="84"/>
        <end position="178"/>
    </location>
</feature>
<dbReference type="PANTHER" id="PTHR44068">
    <property type="entry name" value="ZGC:194242"/>
    <property type="match status" value="1"/>
</dbReference>
<dbReference type="InterPro" id="IPR013216">
    <property type="entry name" value="Methyltransf_11"/>
</dbReference>
<sequence length="269" mass="30277">MYRDTLTKAVAFSHRHFGKIVAKYGYSIMTRRLGDDDVFFLNWGYEEDPPMNLPLDPSDEPERIGIQLYHRVAAQEDLAGKRVLEVSCGHGGAASYVMRTMNPASYTGLDLNPSGIAFCRRKHPLPGLAFLEGDAENLPFPDGSFDAVINVEAAHLYPNYLKFLAEVVRVLKPGGHFLYADLRGRDDVAKWEADLAQSGLEVVSCEDINEQVLRGLEKNSKRYQDLINRHAPPPLRRLGRDVGVTEGSPLYEEVQRGDIVYRLYNLKKP</sequence>
<keyword evidence="2 4" id="KW-0808">Transferase</keyword>
<dbReference type="Proteomes" id="UP000094053">
    <property type="component" value="Unassembled WGS sequence"/>
</dbReference>
<evidence type="ECO:0000259" key="3">
    <source>
        <dbReference type="Pfam" id="PF08241"/>
    </source>
</evidence>
<dbReference type="InterPro" id="IPR029063">
    <property type="entry name" value="SAM-dependent_MTases_sf"/>
</dbReference>
<dbReference type="PANTHER" id="PTHR44068:SF1">
    <property type="entry name" value="HYPOTHETICAL LOC100005854"/>
    <property type="match status" value="1"/>
</dbReference>
<dbReference type="EMBL" id="MIHA01000016">
    <property type="protein sequence ID" value="ODQ88260.1"/>
    <property type="molecule type" value="Genomic_DNA"/>
</dbReference>
<dbReference type="NCBIfam" id="NF045823">
    <property type="entry name" value="PthPhpthDimycoMt"/>
    <property type="match status" value="1"/>
</dbReference>
<dbReference type="Gene3D" id="3.40.50.150">
    <property type="entry name" value="Vaccinia Virus protein VP39"/>
    <property type="match status" value="1"/>
</dbReference>
<gene>
    <name evidence="4" type="ORF">BHQ18_20325</name>
</gene>
<dbReference type="InterPro" id="IPR050447">
    <property type="entry name" value="Erg6_SMT_methyltransf"/>
</dbReference>